<sequence>MARYFNLDFCAPIGHAGAPLPALCNWQGGQDRCLGDECRMKSVGKGYERLLELPLEVKIKISRYLSQYDLVNLAGVSRAFHDVAVLCLYGRIVIDPSACAKTVSKQGCNFMPYNEIVIKSRFSLMRFMAVISAKEPLPFGALVRSIKVLDFPAGFTRRDSFSFVRKVLPNLVVLQELCYRVREHWIPDDIYNFIPASTSMISMPLKSIDGSLKRRFRIREFFCKKYIEAKDLHNLMHNLSEISDNLGSSLSTLQLHRDDQHHSLHTRNLNPGQSLIVTQYMIDNNLPQPDFLERDTVVSHNQLDVFFWDFLKYTCKLANLRELDVSGANFKSSDAVLVSNHINLANLETLCFTNVNEVQWLPEVSYYVDDMQWLHDTHLRKGFLPSIALKFVNLKRVKLDYKEPIGRGVPEFLETLASNGVFLSELDLVINWDKSSTVSASWENTAERYADAILMHRCTLVKLSLVAKEESSYYELHKNIPMSSLMRLSSCKNIESLRFYGGSLQTCDCELLEKFPKLVYLDLCGREAGGPLHMGLHTRHDGVLDEWYRVIHVPINLSRRIPTVKFIKINTCLFECRQGGEVLPSLDGLEPWFTAKTRVIVSEK</sequence>
<dbReference type="GeneID" id="11472721"/>
<reference evidence="3" key="1">
    <citation type="journal article" date="2012" name="G3 (Bethesda)">
        <title>Pichia sorbitophila, an interspecies yeast hybrid reveals early steps of genome resolution following polyploidization.</title>
        <authorList>
            <person name="Leh Louis V."/>
            <person name="Despons L."/>
            <person name="Friedrich A."/>
            <person name="Martin T."/>
            <person name="Durrens P."/>
            <person name="Casaregola S."/>
            <person name="Neuveglise C."/>
            <person name="Fairhead C."/>
            <person name="Marck C."/>
            <person name="Cruz J.A."/>
            <person name="Straub M.L."/>
            <person name="Kugler V."/>
            <person name="Sacerdot C."/>
            <person name="Uzunov Z."/>
            <person name="Thierry A."/>
            <person name="Weiss S."/>
            <person name="Bleykasten C."/>
            <person name="De Montigny J."/>
            <person name="Jacques N."/>
            <person name="Jung P."/>
            <person name="Lemaire M."/>
            <person name="Mallet S."/>
            <person name="Morel G."/>
            <person name="Richard G.F."/>
            <person name="Sarkar A."/>
            <person name="Savel G."/>
            <person name="Schacherer J."/>
            <person name="Seret M.L."/>
            <person name="Talla E."/>
            <person name="Samson G."/>
            <person name="Jubin C."/>
            <person name="Poulain J."/>
            <person name="Vacherie B."/>
            <person name="Barbe V."/>
            <person name="Pelletier E."/>
            <person name="Sherman D.J."/>
            <person name="Westhof E."/>
            <person name="Weissenbach J."/>
            <person name="Baret P.V."/>
            <person name="Wincker P."/>
            <person name="Gaillardin C."/>
            <person name="Dujon B."/>
            <person name="Souciet J.L."/>
        </authorList>
    </citation>
    <scope>NUCLEOTIDE SEQUENCE [LARGE SCALE GENOMIC DNA]</scope>
    <source>
        <strain evidence="3">CBS 270.75 / DBVPG 7215 / KCTC 17166 / NRRL Y-17582</strain>
    </source>
</reference>
<dbReference type="OrthoDB" id="4024240at2759"/>
<dbReference type="Pfam" id="PF12937">
    <property type="entry name" value="F-box-like"/>
    <property type="match status" value="1"/>
</dbReference>
<dbReference type="PROSITE" id="PS50181">
    <property type="entry name" value="FBOX"/>
    <property type="match status" value="1"/>
</dbReference>
<dbReference type="CDD" id="cd09917">
    <property type="entry name" value="F-box_SF"/>
    <property type="match status" value="1"/>
</dbReference>
<dbReference type="InterPro" id="IPR001810">
    <property type="entry name" value="F-box_dom"/>
</dbReference>
<dbReference type="EMBL" id="CP002504">
    <property type="protein sequence ID" value="AET41517.1"/>
    <property type="molecule type" value="Genomic_DNA"/>
</dbReference>
<feature type="domain" description="F-box" evidence="1">
    <location>
        <begin position="47"/>
        <end position="83"/>
    </location>
</feature>
<gene>
    <name evidence="2" type="ordered locus">Ecym_8232</name>
</gene>
<proteinExistence type="predicted"/>
<evidence type="ECO:0000259" key="1">
    <source>
        <dbReference type="PROSITE" id="PS50181"/>
    </source>
</evidence>
<dbReference type="KEGG" id="erc:Ecym_8232"/>
<evidence type="ECO:0000313" key="3">
    <source>
        <dbReference type="Proteomes" id="UP000006790"/>
    </source>
</evidence>
<dbReference type="eggNOG" id="ENOG502R8TB">
    <property type="taxonomic scope" value="Eukaryota"/>
</dbReference>
<dbReference type="SUPFAM" id="SSF52047">
    <property type="entry name" value="RNI-like"/>
    <property type="match status" value="1"/>
</dbReference>
<name>G8JXE3_ERECY</name>
<accession>G8JXE3</accession>
<dbReference type="RefSeq" id="XP_003648334.1">
    <property type="nucleotide sequence ID" value="XM_003648286.1"/>
</dbReference>
<dbReference type="HOGENOM" id="CLU_027971_0_0_1"/>
<dbReference type="OMA" id="NTCLFEC"/>
<keyword evidence="3" id="KW-1185">Reference proteome</keyword>
<dbReference type="InParanoid" id="G8JXE3"/>
<dbReference type="Gene3D" id="3.80.10.10">
    <property type="entry name" value="Ribonuclease Inhibitor"/>
    <property type="match status" value="1"/>
</dbReference>
<dbReference type="Proteomes" id="UP000006790">
    <property type="component" value="Chromosome 8"/>
</dbReference>
<dbReference type="InterPro" id="IPR032675">
    <property type="entry name" value="LRR_dom_sf"/>
</dbReference>
<organism evidence="2 3">
    <name type="scientific">Eremothecium cymbalariae (strain CBS 270.75 / DBVPG 7215 / KCTC 17166 / NRRL Y-17582)</name>
    <name type="common">Yeast</name>
    <dbReference type="NCBI Taxonomy" id="931890"/>
    <lineage>
        <taxon>Eukaryota</taxon>
        <taxon>Fungi</taxon>
        <taxon>Dikarya</taxon>
        <taxon>Ascomycota</taxon>
        <taxon>Saccharomycotina</taxon>
        <taxon>Saccharomycetes</taxon>
        <taxon>Saccharomycetales</taxon>
        <taxon>Saccharomycetaceae</taxon>
        <taxon>Eremothecium</taxon>
    </lineage>
</organism>
<evidence type="ECO:0000313" key="2">
    <source>
        <dbReference type="EMBL" id="AET41517.1"/>
    </source>
</evidence>
<dbReference type="InterPro" id="IPR036047">
    <property type="entry name" value="F-box-like_dom_sf"/>
</dbReference>
<protein>
    <recommendedName>
        <fullName evidence="1">F-box domain-containing protein</fullName>
    </recommendedName>
</protein>
<dbReference type="AlphaFoldDB" id="G8JXE3"/>
<dbReference type="SUPFAM" id="SSF81383">
    <property type="entry name" value="F-box domain"/>
    <property type="match status" value="1"/>
</dbReference>